<feature type="chain" id="PRO_5006624678" evidence="1">
    <location>
        <begin position="20"/>
        <end position="86"/>
    </location>
</feature>
<feature type="signal peptide" evidence="1">
    <location>
        <begin position="1"/>
        <end position="19"/>
    </location>
</feature>
<dbReference type="Proteomes" id="UP000320623">
    <property type="component" value="Unassembled WGS sequence"/>
</dbReference>
<dbReference type="RefSeq" id="WP_181180237.1">
    <property type="nucleotide sequence ID" value="NZ_FAOO01000004.1"/>
</dbReference>
<sequence>MRYLLSSILVIITFNFLQAQDYQVTNMQGYVVETPKFSIANDIVYLTFRTNTKLYKFPATGPQSPISNPIRFDPTFWGPNAVDIAA</sequence>
<accession>A0A0S4MZ52</accession>
<feature type="non-terminal residue" evidence="2">
    <location>
        <position position="86"/>
    </location>
</feature>
<evidence type="ECO:0000313" key="2">
    <source>
        <dbReference type="EMBL" id="CUU03279.1"/>
    </source>
</evidence>
<gene>
    <name evidence="2" type="ORF">JGI1_00694</name>
</gene>
<proteinExistence type="predicted"/>
<organism evidence="2 3">
    <name type="scientific">Candidatus Thermokryptus mobilis</name>
    <dbReference type="NCBI Taxonomy" id="1643428"/>
    <lineage>
        <taxon>Bacteria</taxon>
        <taxon>Pseudomonadati</taxon>
        <taxon>Candidatus Kryptoniota</taxon>
        <taxon>Candidatus Thermokryptus</taxon>
    </lineage>
</organism>
<name>A0A0S4MZ52_9BACT</name>
<protein>
    <submittedName>
        <fullName evidence="2">Uncharacterized protein</fullName>
    </submittedName>
</protein>
<dbReference type="AlphaFoldDB" id="A0A0S4MZ52"/>
<keyword evidence="1" id="KW-0732">Signal</keyword>
<reference evidence="3" key="1">
    <citation type="submission" date="2015-11" db="EMBL/GenBank/DDBJ databases">
        <authorList>
            <person name="Varghese N."/>
        </authorList>
    </citation>
    <scope>NUCLEOTIDE SEQUENCE [LARGE SCALE GENOMIC DNA]</scope>
</reference>
<keyword evidence="3" id="KW-1185">Reference proteome</keyword>
<evidence type="ECO:0000313" key="3">
    <source>
        <dbReference type="Proteomes" id="UP000320623"/>
    </source>
</evidence>
<evidence type="ECO:0000256" key="1">
    <source>
        <dbReference type="SAM" id="SignalP"/>
    </source>
</evidence>
<dbReference type="EMBL" id="FAOO01000004">
    <property type="protein sequence ID" value="CUU03279.1"/>
    <property type="molecule type" value="Genomic_DNA"/>
</dbReference>